<dbReference type="EMBL" id="JAEKJA010000007">
    <property type="protein sequence ID" value="MBJ3776169.1"/>
    <property type="molecule type" value="Genomic_DNA"/>
</dbReference>
<evidence type="ECO:0000256" key="4">
    <source>
        <dbReference type="ARBA" id="ARBA00020585"/>
    </source>
</evidence>
<feature type="transmembrane region" description="Helical" evidence="13">
    <location>
        <begin position="463"/>
        <end position="487"/>
    </location>
</feature>
<gene>
    <name evidence="15" type="primary">mdoH</name>
    <name evidence="15" type="ORF">JCR33_10750</name>
</gene>
<evidence type="ECO:0000259" key="14">
    <source>
        <dbReference type="Pfam" id="PF13632"/>
    </source>
</evidence>
<keyword evidence="5" id="KW-1003">Cell membrane</keyword>
<keyword evidence="9 13" id="KW-0812">Transmembrane</keyword>
<dbReference type="Pfam" id="PF13632">
    <property type="entry name" value="Glyco_trans_2_3"/>
    <property type="match status" value="1"/>
</dbReference>
<dbReference type="Proteomes" id="UP000609531">
    <property type="component" value="Unassembled WGS sequence"/>
</dbReference>
<sequence>MPHLTPRLTNRTTNTVGAARRGRQSGGTTFGLPAEERETMVHRSASDTTFATQRPLSDRGRLRRAGRLLRRRRIMVATLNGATILTLAVAMGVVLFSTGFALAKVGMWLAFVTTLPWLSIGFWNAIIGTFVLARGEDGDDPLALEAPAFAPVTTRTALAMALRNEAPGPAIARVRAMLDDLAREGMAAHFDVHLLSDTDDPEIAAEEERLVAAWRAQSPLADQIFYRRRAVNTGYKAGNLEEFCRRAGEDYDFFLPLDADSFMGAAAVLRLVRIMQRHRRIGILQSLVVGTPATAFFTRVFQFGMRHGMRAYTAGSAWWTGDCGPYWGHNALIRTRAFRDHCSLPTLNGRGPLGGAIMSHDQVEAVLMRRAGYHVRVLAEEGESYEENPPTLPDFIRRELRWCQGNMQYFQLLAMPGLRPMSRVQLSLAILMYLGAPAWMAFMGFGVALLFGPAGVGDYPVGLGLAIFAAVMAMTFAPKLMGLAGVVASARESARYGGRGQVVLGGVVELLCSAIVAPVVAFAVAVFAVGLAFGQRLDWRAQSRAVRRVGWGEAITTFLPQTAAGIALFAVFAVMAPGVLPWAAPVIAGFVLAVPFAVLSAGEGVGRWATAVGLCAIPEEGQPHPTLSRLALAA</sequence>
<feature type="region of interest" description="Disordered" evidence="12">
    <location>
        <begin position="1"/>
        <end position="31"/>
    </location>
</feature>
<evidence type="ECO:0000256" key="8">
    <source>
        <dbReference type="ARBA" id="ARBA00022679"/>
    </source>
</evidence>
<reference evidence="15" key="1">
    <citation type="submission" date="2020-12" db="EMBL/GenBank/DDBJ databases">
        <title>Bacterial taxonomy.</title>
        <authorList>
            <person name="Pan X."/>
        </authorList>
    </citation>
    <scope>NUCLEOTIDE SEQUENCE</scope>
    <source>
        <strain evidence="15">B2012</strain>
    </source>
</reference>
<feature type="transmembrane region" description="Helical" evidence="13">
    <location>
        <begin position="554"/>
        <end position="576"/>
    </location>
</feature>
<dbReference type="GO" id="GO:0005886">
    <property type="term" value="C:plasma membrane"/>
    <property type="evidence" value="ECO:0007669"/>
    <property type="project" value="UniProtKB-SubCell"/>
</dbReference>
<dbReference type="InterPro" id="IPR050321">
    <property type="entry name" value="Glycosyltr_2/OpgH_subfam"/>
</dbReference>
<evidence type="ECO:0000256" key="7">
    <source>
        <dbReference type="ARBA" id="ARBA00022676"/>
    </source>
</evidence>
<feature type="domain" description="Glycosyltransferase 2-like" evidence="14">
    <location>
        <begin position="255"/>
        <end position="451"/>
    </location>
</feature>
<dbReference type="NCBIfam" id="NF003958">
    <property type="entry name" value="PRK05454.2-1"/>
    <property type="match status" value="1"/>
</dbReference>
<dbReference type="Gene3D" id="3.90.550.10">
    <property type="entry name" value="Spore Coat Polysaccharide Biosynthesis Protein SpsA, Chain A"/>
    <property type="match status" value="1"/>
</dbReference>
<feature type="transmembrane region" description="Helical" evidence="13">
    <location>
        <begin position="507"/>
        <end position="533"/>
    </location>
</feature>
<comment type="subcellular location">
    <subcellularLocation>
        <location evidence="1">Cell inner membrane</location>
        <topology evidence="1">Multi-pass membrane protein</topology>
    </subcellularLocation>
</comment>
<evidence type="ECO:0000313" key="15">
    <source>
        <dbReference type="EMBL" id="MBJ3776169.1"/>
    </source>
</evidence>
<dbReference type="PANTHER" id="PTHR43867:SF5">
    <property type="entry name" value="GLUCANS BIOSYNTHESIS GLUCOSYLTRANSFERASE H"/>
    <property type="match status" value="1"/>
</dbReference>
<keyword evidence="11 13" id="KW-0472">Membrane</keyword>
<comment type="pathway">
    <text evidence="2">Glycan metabolism; osmoregulated periplasmic glucan (OPG) biosynthesis.</text>
</comment>
<dbReference type="SUPFAM" id="SSF53448">
    <property type="entry name" value="Nucleotide-diphospho-sugar transferases"/>
    <property type="match status" value="1"/>
</dbReference>
<dbReference type="AlphaFoldDB" id="A0A934IR84"/>
<evidence type="ECO:0000256" key="1">
    <source>
        <dbReference type="ARBA" id="ARBA00004429"/>
    </source>
</evidence>
<evidence type="ECO:0000256" key="11">
    <source>
        <dbReference type="ARBA" id="ARBA00023136"/>
    </source>
</evidence>
<evidence type="ECO:0000313" key="16">
    <source>
        <dbReference type="Proteomes" id="UP000609531"/>
    </source>
</evidence>
<evidence type="ECO:0000256" key="5">
    <source>
        <dbReference type="ARBA" id="ARBA00022475"/>
    </source>
</evidence>
<evidence type="ECO:0000256" key="6">
    <source>
        <dbReference type="ARBA" id="ARBA00022519"/>
    </source>
</evidence>
<evidence type="ECO:0000256" key="9">
    <source>
        <dbReference type="ARBA" id="ARBA00022692"/>
    </source>
</evidence>
<dbReference type="GO" id="GO:0016758">
    <property type="term" value="F:hexosyltransferase activity"/>
    <property type="evidence" value="ECO:0007669"/>
    <property type="project" value="TreeGrafter"/>
</dbReference>
<keyword evidence="7" id="KW-0328">Glycosyltransferase</keyword>
<proteinExistence type="inferred from homology"/>
<comment type="similarity">
    <text evidence="3">Belongs to the glycosyltransferase 2 family. OpgH subfamily.</text>
</comment>
<evidence type="ECO:0000256" key="10">
    <source>
        <dbReference type="ARBA" id="ARBA00022989"/>
    </source>
</evidence>
<dbReference type="InterPro" id="IPR001173">
    <property type="entry name" value="Glyco_trans_2-like"/>
</dbReference>
<name>A0A934IR84_9HYPH</name>
<dbReference type="InterPro" id="IPR029044">
    <property type="entry name" value="Nucleotide-diphossugar_trans"/>
</dbReference>
<evidence type="ECO:0000256" key="2">
    <source>
        <dbReference type="ARBA" id="ARBA00005001"/>
    </source>
</evidence>
<keyword evidence="6" id="KW-0997">Cell inner membrane</keyword>
<organism evidence="15 16">
    <name type="scientific">Acuticoccus mangrovi</name>
    <dbReference type="NCBI Taxonomy" id="2796142"/>
    <lineage>
        <taxon>Bacteria</taxon>
        <taxon>Pseudomonadati</taxon>
        <taxon>Pseudomonadota</taxon>
        <taxon>Alphaproteobacteria</taxon>
        <taxon>Hyphomicrobiales</taxon>
        <taxon>Amorphaceae</taxon>
        <taxon>Acuticoccus</taxon>
    </lineage>
</organism>
<keyword evidence="8" id="KW-0808">Transferase</keyword>
<dbReference type="RefSeq" id="WP_198882046.1">
    <property type="nucleotide sequence ID" value="NZ_JAEKJA010000007.1"/>
</dbReference>
<keyword evidence="10 13" id="KW-1133">Transmembrane helix</keyword>
<feature type="transmembrane region" description="Helical" evidence="13">
    <location>
        <begin position="426"/>
        <end position="451"/>
    </location>
</feature>
<keyword evidence="16" id="KW-1185">Reference proteome</keyword>
<feature type="compositionally biased region" description="Low complexity" evidence="12">
    <location>
        <begin position="1"/>
        <end position="15"/>
    </location>
</feature>
<feature type="transmembrane region" description="Helical" evidence="13">
    <location>
        <begin position="74"/>
        <end position="96"/>
    </location>
</feature>
<comment type="caution">
    <text evidence="15">The sequence shown here is derived from an EMBL/GenBank/DDBJ whole genome shotgun (WGS) entry which is preliminary data.</text>
</comment>
<feature type="transmembrane region" description="Helical" evidence="13">
    <location>
        <begin position="281"/>
        <end position="301"/>
    </location>
</feature>
<accession>A0A934IR84</accession>
<feature type="transmembrane region" description="Helical" evidence="13">
    <location>
        <begin position="582"/>
        <end position="601"/>
    </location>
</feature>
<evidence type="ECO:0000256" key="13">
    <source>
        <dbReference type="SAM" id="Phobius"/>
    </source>
</evidence>
<dbReference type="NCBIfam" id="NF003962">
    <property type="entry name" value="PRK05454.2-5"/>
    <property type="match status" value="1"/>
</dbReference>
<protein>
    <recommendedName>
        <fullName evidence="4">Glucans biosynthesis glucosyltransferase H</fullName>
    </recommendedName>
</protein>
<evidence type="ECO:0000256" key="3">
    <source>
        <dbReference type="ARBA" id="ARBA00009337"/>
    </source>
</evidence>
<feature type="transmembrane region" description="Helical" evidence="13">
    <location>
        <begin position="108"/>
        <end position="133"/>
    </location>
</feature>
<evidence type="ECO:0000256" key="12">
    <source>
        <dbReference type="SAM" id="MobiDB-lite"/>
    </source>
</evidence>
<dbReference type="PANTHER" id="PTHR43867">
    <property type="entry name" value="CELLULOSE SYNTHASE CATALYTIC SUBUNIT A [UDP-FORMING]"/>
    <property type="match status" value="1"/>
</dbReference>